<dbReference type="InterPro" id="IPR045621">
    <property type="entry name" value="BPD_transp_1_N"/>
</dbReference>
<feature type="transmembrane region" description="Helical" evidence="7">
    <location>
        <begin position="257"/>
        <end position="275"/>
    </location>
</feature>
<keyword evidence="3" id="KW-1003">Cell membrane</keyword>
<comment type="subcellular location">
    <subcellularLocation>
        <location evidence="1 7">Cell membrane</location>
        <topology evidence="1 7">Multi-pass membrane protein</topology>
    </subcellularLocation>
</comment>
<feature type="transmembrane region" description="Helical" evidence="7">
    <location>
        <begin position="477"/>
        <end position="501"/>
    </location>
</feature>
<feature type="transmembrane region" description="Helical" evidence="7">
    <location>
        <begin position="9"/>
        <end position="28"/>
    </location>
</feature>
<reference evidence="9 10" key="1">
    <citation type="submission" date="2019-06" db="EMBL/GenBank/DDBJ databases">
        <title>Sequencing the genomes of 1000 actinobacteria strains.</title>
        <authorList>
            <person name="Klenk H.-P."/>
        </authorList>
    </citation>
    <scope>NUCLEOTIDE SEQUENCE [LARGE SCALE GENOMIC DNA]</scope>
    <source>
        <strain evidence="9 10">DSM 12335</strain>
    </source>
</reference>
<feature type="transmembrane region" description="Helical" evidence="7">
    <location>
        <begin position="173"/>
        <end position="194"/>
    </location>
</feature>
<name>A0A542YSH7_9MICO</name>
<feature type="transmembrane region" description="Helical" evidence="7">
    <location>
        <begin position="201"/>
        <end position="218"/>
    </location>
</feature>
<keyword evidence="2 7" id="KW-0813">Transport</keyword>
<feature type="transmembrane region" description="Helical" evidence="7">
    <location>
        <begin position="230"/>
        <end position="250"/>
    </location>
</feature>
<dbReference type="InterPro" id="IPR000515">
    <property type="entry name" value="MetI-like"/>
</dbReference>
<dbReference type="SUPFAM" id="SSF161098">
    <property type="entry name" value="MetI-like"/>
    <property type="match status" value="1"/>
</dbReference>
<dbReference type="GO" id="GO:0005886">
    <property type="term" value="C:plasma membrane"/>
    <property type="evidence" value="ECO:0007669"/>
    <property type="project" value="UniProtKB-SubCell"/>
</dbReference>
<organism evidence="9 10">
    <name type="scientific">Ornithinicoccus hortensis</name>
    <dbReference type="NCBI Taxonomy" id="82346"/>
    <lineage>
        <taxon>Bacteria</taxon>
        <taxon>Bacillati</taxon>
        <taxon>Actinomycetota</taxon>
        <taxon>Actinomycetes</taxon>
        <taxon>Micrococcales</taxon>
        <taxon>Intrasporangiaceae</taxon>
        <taxon>Ornithinicoccus</taxon>
    </lineage>
</organism>
<evidence type="ECO:0000259" key="8">
    <source>
        <dbReference type="PROSITE" id="PS50928"/>
    </source>
</evidence>
<feature type="domain" description="ABC transmembrane type-1" evidence="8">
    <location>
        <begin position="100"/>
        <end position="498"/>
    </location>
</feature>
<comment type="similarity">
    <text evidence="7">Belongs to the binding-protein-dependent transport system permease family.</text>
</comment>
<evidence type="ECO:0000256" key="7">
    <source>
        <dbReference type="RuleBase" id="RU363032"/>
    </source>
</evidence>
<dbReference type="Pfam" id="PF19300">
    <property type="entry name" value="BPD_transp_1_N"/>
    <property type="match status" value="1"/>
</dbReference>
<evidence type="ECO:0000256" key="2">
    <source>
        <dbReference type="ARBA" id="ARBA00022448"/>
    </source>
</evidence>
<dbReference type="Gene3D" id="1.10.3720.10">
    <property type="entry name" value="MetI-like"/>
    <property type="match status" value="1"/>
</dbReference>
<dbReference type="Proteomes" id="UP000319516">
    <property type="component" value="Unassembled WGS sequence"/>
</dbReference>
<dbReference type="OrthoDB" id="5169641at2"/>
<protein>
    <submittedName>
        <fullName evidence="9">Peptide/nickel transport system permease protein</fullName>
    </submittedName>
</protein>
<evidence type="ECO:0000256" key="3">
    <source>
        <dbReference type="ARBA" id="ARBA00022475"/>
    </source>
</evidence>
<feature type="transmembrane region" description="Helical" evidence="7">
    <location>
        <begin position="133"/>
        <end position="153"/>
    </location>
</feature>
<sequence length="507" mass="55220">MLRFILRRVGISALILLLGSVFLFILTINSGDPLKDLRESRDENRATQMEQRTRLMGLDQPWYQRYWVWLVGVGKCFTLSCDLGRSSTGVNMTAALGDAASSTLRLVTLATVLAIAIGVTLGILAAIRQYSGFDYAVTFMAFLFFSLPVFWFAVLLKQFGAIKFNNWIKDPSVSLTTAIVIGLLAGITVASVLGGDGKRRLMTFGITGLFIFGAITYFDSVGWWRKPALGLGIVVLVSVAAALLLVMLTTGLRNKKVIYAAATTIVVGIIGYFAFQGWITDASYTRLLIMLGIAVAVAIPIGWFWGGWDKAVAIWVSIGTAVAFALMTALDQLLRNFAAFLEAKGNRPVIGTIGSGTPNFEGAFWTGIWDWGVQLILPTIVLTVISLASYSRYTRASMLETIQQDYVRTARSKGLSERVVMSKHALRNALIPITTIVAFDFAGLISGAVVTESVFGWQGMGALFQQGLDRVDPMPVMAFYLVTGTAAVLMNLVADIAYAFLDPRIRT</sequence>
<evidence type="ECO:0000313" key="9">
    <source>
        <dbReference type="EMBL" id="TQL51046.1"/>
    </source>
</evidence>
<dbReference type="AlphaFoldDB" id="A0A542YSH7"/>
<gene>
    <name evidence="9" type="ORF">FB467_2179</name>
</gene>
<feature type="transmembrane region" description="Helical" evidence="7">
    <location>
        <begin position="430"/>
        <end position="457"/>
    </location>
</feature>
<evidence type="ECO:0000256" key="6">
    <source>
        <dbReference type="ARBA" id="ARBA00023136"/>
    </source>
</evidence>
<proteinExistence type="inferred from homology"/>
<dbReference type="InterPro" id="IPR035906">
    <property type="entry name" value="MetI-like_sf"/>
</dbReference>
<feature type="transmembrane region" description="Helical" evidence="7">
    <location>
        <begin position="287"/>
        <end position="305"/>
    </location>
</feature>
<dbReference type="CDD" id="cd06261">
    <property type="entry name" value="TM_PBP2"/>
    <property type="match status" value="1"/>
</dbReference>
<evidence type="ECO:0000256" key="4">
    <source>
        <dbReference type="ARBA" id="ARBA00022692"/>
    </source>
</evidence>
<keyword evidence="5 7" id="KW-1133">Transmembrane helix</keyword>
<dbReference type="RefSeq" id="WP_141785097.1">
    <property type="nucleotide sequence ID" value="NZ_BAAAIK010000007.1"/>
</dbReference>
<feature type="transmembrane region" description="Helical" evidence="7">
    <location>
        <begin position="106"/>
        <end position="126"/>
    </location>
</feature>
<feature type="transmembrane region" description="Helical" evidence="7">
    <location>
        <begin position="312"/>
        <end position="330"/>
    </location>
</feature>
<dbReference type="GO" id="GO:0055085">
    <property type="term" value="P:transmembrane transport"/>
    <property type="evidence" value="ECO:0007669"/>
    <property type="project" value="InterPro"/>
</dbReference>
<keyword evidence="4 7" id="KW-0812">Transmembrane</keyword>
<evidence type="ECO:0000313" key="10">
    <source>
        <dbReference type="Proteomes" id="UP000319516"/>
    </source>
</evidence>
<dbReference type="PANTHER" id="PTHR43163:SF6">
    <property type="entry name" value="DIPEPTIDE TRANSPORT SYSTEM PERMEASE PROTEIN DPPB-RELATED"/>
    <property type="match status" value="1"/>
</dbReference>
<dbReference type="EMBL" id="VFOP01000001">
    <property type="protein sequence ID" value="TQL51046.1"/>
    <property type="molecule type" value="Genomic_DNA"/>
</dbReference>
<keyword evidence="6 7" id="KW-0472">Membrane</keyword>
<evidence type="ECO:0000256" key="1">
    <source>
        <dbReference type="ARBA" id="ARBA00004651"/>
    </source>
</evidence>
<keyword evidence="10" id="KW-1185">Reference proteome</keyword>
<dbReference type="Pfam" id="PF00528">
    <property type="entry name" value="BPD_transp_1"/>
    <property type="match status" value="1"/>
</dbReference>
<dbReference type="PROSITE" id="PS50928">
    <property type="entry name" value="ABC_TM1"/>
    <property type="match status" value="1"/>
</dbReference>
<dbReference type="PANTHER" id="PTHR43163">
    <property type="entry name" value="DIPEPTIDE TRANSPORT SYSTEM PERMEASE PROTEIN DPPB-RELATED"/>
    <property type="match status" value="1"/>
</dbReference>
<accession>A0A542YSH7</accession>
<feature type="transmembrane region" description="Helical" evidence="7">
    <location>
        <begin position="371"/>
        <end position="390"/>
    </location>
</feature>
<comment type="caution">
    <text evidence="9">The sequence shown here is derived from an EMBL/GenBank/DDBJ whole genome shotgun (WGS) entry which is preliminary data.</text>
</comment>
<evidence type="ECO:0000256" key="5">
    <source>
        <dbReference type="ARBA" id="ARBA00022989"/>
    </source>
</evidence>